<accession>A0ABX5Y3N5</accession>
<evidence type="ECO:0000256" key="2">
    <source>
        <dbReference type="SAM" id="Phobius"/>
    </source>
</evidence>
<feature type="transmembrane region" description="Helical" evidence="2">
    <location>
        <begin position="76"/>
        <end position="96"/>
    </location>
</feature>
<dbReference type="InterPro" id="IPR009937">
    <property type="entry name" value="Phage_holin_3_6"/>
</dbReference>
<keyword evidence="2" id="KW-0472">Membrane</keyword>
<dbReference type="Proteomes" id="UP000318081">
    <property type="component" value="Chromosome"/>
</dbReference>
<dbReference type="RefSeq" id="WP_145221747.1">
    <property type="nucleotide sequence ID" value="NZ_CP036432.1"/>
</dbReference>
<proteinExistence type="predicted"/>
<feature type="compositionally biased region" description="Polar residues" evidence="1">
    <location>
        <begin position="151"/>
        <end position="161"/>
    </location>
</feature>
<keyword evidence="2" id="KW-0812">Transmembrane</keyword>
<organism evidence="3 4">
    <name type="scientific">Stieleria magnilauensis</name>
    <dbReference type="NCBI Taxonomy" id="2527963"/>
    <lineage>
        <taxon>Bacteria</taxon>
        <taxon>Pseudomonadati</taxon>
        <taxon>Planctomycetota</taxon>
        <taxon>Planctomycetia</taxon>
        <taxon>Pirellulales</taxon>
        <taxon>Pirellulaceae</taxon>
        <taxon>Stieleria</taxon>
    </lineage>
</organism>
<protein>
    <recommendedName>
        <fullName evidence="5">Phage holin family protein</fullName>
    </recommendedName>
</protein>
<evidence type="ECO:0008006" key="5">
    <source>
        <dbReference type="Google" id="ProtNLM"/>
    </source>
</evidence>
<evidence type="ECO:0000313" key="3">
    <source>
        <dbReference type="EMBL" id="QDV88903.1"/>
    </source>
</evidence>
<dbReference type="EMBL" id="CP036432">
    <property type="protein sequence ID" value="QDV88903.1"/>
    <property type="molecule type" value="Genomic_DNA"/>
</dbReference>
<sequence length="161" mass="17751">MHRNSSFQKVIHDLIDLWELQWQLFSVDAQAAKRSLGRAIVCSLVALLLVGSGFTVFLFGLGFLLDEWTVLSTGTALLIVGAGTLVVVGVLLLIAMSGAKSAAAAMDESKSEFSENLRWLKATLVAPDSSPRNQFRRESFANDGRRERYYTTETVSPLSRR</sequence>
<gene>
    <name evidence="3" type="ORF">TBK1r_79380</name>
</gene>
<evidence type="ECO:0000256" key="1">
    <source>
        <dbReference type="SAM" id="MobiDB-lite"/>
    </source>
</evidence>
<keyword evidence="4" id="KW-1185">Reference proteome</keyword>
<feature type="transmembrane region" description="Helical" evidence="2">
    <location>
        <begin position="39"/>
        <end position="64"/>
    </location>
</feature>
<feature type="region of interest" description="Disordered" evidence="1">
    <location>
        <begin position="131"/>
        <end position="161"/>
    </location>
</feature>
<keyword evidence="2" id="KW-1133">Transmembrane helix</keyword>
<evidence type="ECO:0000313" key="4">
    <source>
        <dbReference type="Proteomes" id="UP000318081"/>
    </source>
</evidence>
<name>A0ABX5Y3N5_9BACT</name>
<dbReference type="Pfam" id="PF07332">
    <property type="entry name" value="Phage_holin_3_6"/>
    <property type="match status" value="1"/>
</dbReference>
<feature type="compositionally biased region" description="Basic and acidic residues" evidence="1">
    <location>
        <begin position="135"/>
        <end position="150"/>
    </location>
</feature>
<reference evidence="3 4" key="1">
    <citation type="submission" date="2019-02" db="EMBL/GenBank/DDBJ databases">
        <title>Deep-cultivation of Planctomycetes and their phenomic and genomic characterization uncovers novel biology.</title>
        <authorList>
            <person name="Wiegand S."/>
            <person name="Jogler M."/>
            <person name="Boedeker C."/>
            <person name="Pinto D."/>
            <person name="Vollmers J."/>
            <person name="Rivas-Marin E."/>
            <person name="Kohn T."/>
            <person name="Peeters S.H."/>
            <person name="Heuer A."/>
            <person name="Rast P."/>
            <person name="Oberbeckmann S."/>
            <person name="Bunk B."/>
            <person name="Jeske O."/>
            <person name="Meyerdierks A."/>
            <person name="Storesund J.E."/>
            <person name="Kallscheuer N."/>
            <person name="Luecker S."/>
            <person name="Lage O.M."/>
            <person name="Pohl T."/>
            <person name="Merkel B.J."/>
            <person name="Hornburger P."/>
            <person name="Mueller R.-W."/>
            <person name="Bruemmer F."/>
            <person name="Labrenz M."/>
            <person name="Spormann A.M."/>
            <person name="Op den Camp H."/>
            <person name="Overmann J."/>
            <person name="Amann R."/>
            <person name="Jetten M.S.M."/>
            <person name="Mascher T."/>
            <person name="Medema M.H."/>
            <person name="Devos D.P."/>
            <person name="Kaster A.-K."/>
            <person name="Ovreas L."/>
            <person name="Rohde M."/>
            <person name="Galperin M.Y."/>
            <person name="Jogler C."/>
        </authorList>
    </citation>
    <scope>NUCLEOTIDE SEQUENCE [LARGE SCALE GENOMIC DNA]</scope>
    <source>
        <strain evidence="3 4">TBK1r</strain>
    </source>
</reference>